<dbReference type="PaxDb" id="8022-A0A060Y8L9"/>
<evidence type="ECO:0000313" key="5">
    <source>
        <dbReference type="EMBL" id="CDQ88253.1"/>
    </source>
</evidence>
<dbReference type="AlphaFoldDB" id="A0A060Y8L9"/>
<organism evidence="5 6">
    <name type="scientific">Oncorhynchus mykiss</name>
    <name type="common">Rainbow trout</name>
    <name type="synonym">Salmo gairdneri</name>
    <dbReference type="NCBI Taxonomy" id="8022"/>
    <lineage>
        <taxon>Eukaryota</taxon>
        <taxon>Metazoa</taxon>
        <taxon>Chordata</taxon>
        <taxon>Craniata</taxon>
        <taxon>Vertebrata</taxon>
        <taxon>Euteleostomi</taxon>
        <taxon>Actinopterygii</taxon>
        <taxon>Neopterygii</taxon>
        <taxon>Teleostei</taxon>
        <taxon>Protacanthopterygii</taxon>
        <taxon>Salmoniformes</taxon>
        <taxon>Salmonidae</taxon>
        <taxon>Salmoninae</taxon>
        <taxon>Oncorhynchus</taxon>
    </lineage>
</organism>
<dbReference type="STRING" id="8022.A0A060Y8L9"/>
<feature type="compositionally biased region" description="Basic and acidic residues" evidence="4">
    <location>
        <begin position="146"/>
        <end position="173"/>
    </location>
</feature>
<feature type="compositionally biased region" description="Acidic residues" evidence="4">
    <location>
        <begin position="174"/>
        <end position="187"/>
    </location>
</feature>
<reference evidence="5" key="2">
    <citation type="submission" date="2014-03" db="EMBL/GenBank/DDBJ databases">
        <authorList>
            <person name="Genoscope - CEA"/>
        </authorList>
    </citation>
    <scope>NUCLEOTIDE SEQUENCE</scope>
</reference>
<sequence length="339" mass="38696">MYCHLLESSFIRPSKAHAIAPFALMTRMAEFVDSEAELSGSDVGSEDEDDGENEYEEEELLDELPSDEELQDQVNKIHMKQVLDDDKRRLRLYQERYLADGDLHSDGPGRARRFRWKNIDDGFDMDGMGAEGEEDEEEEEELDQAELQRRKERLEREQWLREQSDAKAKKGEDFDMDEEEEKIGEEDSQFMKLAKKLTAKKLQKKELPVAPQADREFPAQNPFQRPSQPTMVKRGSLLSQPRSVLQKLACISEGNPLAPRNTRGFVFQSLSPEKEASAAEAPKKQAALYISDKFWSIILATGKRGQIKVLAPAAKRPCRENNAPAAKGPQRSIFCYLEN</sequence>
<dbReference type="GO" id="GO:0010997">
    <property type="term" value="F:anaphase-promoting complex binding"/>
    <property type="evidence" value="ECO:0007669"/>
    <property type="project" value="TreeGrafter"/>
</dbReference>
<evidence type="ECO:0000256" key="4">
    <source>
        <dbReference type="SAM" id="MobiDB-lite"/>
    </source>
</evidence>
<dbReference type="GO" id="GO:0033314">
    <property type="term" value="P:mitotic DNA replication checkpoint signaling"/>
    <property type="evidence" value="ECO:0007669"/>
    <property type="project" value="TreeGrafter"/>
</dbReference>
<feature type="region of interest" description="Disordered" evidence="4">
    <location>
        <begin position="124"/>
        <end position="187"/>
    </location>
</feature>
<protein>
    <recommendedName>
        <fullName evidence="7">Claspin</fullName>
    </recommendedName>
</protein>
<keyword evidence="2" id="KW-0597">Phosphoprotein</keyword>
<feature type="region of interest" description="Disordered" evidence="4">
    <location>
        <begin position="35"/>
        <end position="71"/>
    </location>
</feature>
<dbReference type="EMBL" id="FR908485">
    <property type="protein sequence ID" value="CDQ88253.1"/>
    <property type="molecule type" value="Genomic_DNA"/>
</dbReference>
<dbReference type="GO" id="GO:0007095">
    <property type="term" value="P:mitotic G2 DNA damage checkpoint signaling"/>
    <property type="evidence" value="ECO:0007669"/>
    <property type="project" value="TreeGrafter"/>
</dbReference>
<name>A0A060Y8L9_ONCMY</name>
<accession>A0A060Y8L9</accession>
<dbReference type="PANTHER" id="PTHR14396:SF10">
    <property type="entry name" value="CLASPIN"/>
    <property type="match status" value="1"/>
</dbReference>
<dbReference type="InterPro" id="IPR024146">
    <property type="entry name" value="Claspin"/>
</dbReference>
<gene>
    <name evidence="5" type="ORF">GSONMT00000632001</name>
</gene>
<feature type="compositionally biased region" description="Acidic residues" evidence="4">
    <location>
        <begin position="44"/>
        <end position="71"/>
    </location>
</feature>
<evidence type="ECO:0000256" key="2">
    <source>
        <dbReference type="ARBA" id="ARBA00022553"/>
    </source>
</evidence>
<feature type="compositionally biased region" description="Acidic residues" evidence="4">
    <location>
        <begin position="131"/>
        <end position="144"/>
    </location>
</feature>
<keyword evidence="3" id="KW-0539">Nucleus</keyword>
<proteinExistence type="predicted"/>
<evidence type="ECO:0008006" key="7">
    <source>
        <dbReference type="Google" id="ProtNLM"/>
    </source>
</evidence>
<dbReference type="PANTHER" id="PTHR14396">
    <property type="entry name" value="CLASPIN"/>
    <property type="match status" value="1"/>
</dbReference>
<dbReference type="Proteomes" id="UP000193380">
    <property type="component" value="Unassembled WGS sequence"/>
</dbReference>
<evidence type="ECO:0000313" key="6">
    <source>
        <dbReference type="Proteomes" id="UP000193380"/>
    </source>
</evidence>
<evidence type="ECO:0000256" key="3">
    <source>
        <dbReference type="ARBA" id="ARBA00023242"/>
    </source>
</evidence>
<comment type="subcellular location">
    <subcellularLocation>
        <location evidence="1">Nucleus</location>
    </subcellularLocation>
</comment>
<dbReference type="GO" id="GO:0005634">
    <property type="term" value="C:nucleus"/>
    <property type="evidence" value="ECO:0007669"/>
    <property type="project" value="UniProtKB-SubCell"/>
</dbReference>
<reference evidence="5" key="1">
    <citation type="journal article" date="2014" name="Nat. Commun.">
        <title>The rainbow trout genome provides novel insights into evolution after whole-genome duplication in vertebrates.</title>
        <authorList>
            <person name="Berthelot C."/>
            <person name="Brunet F."/>
            <person name="Chalopin D."/>
            <person name="Juanchich A."/>
            <person name="Bernard M."/>
            <person name="Noel B."/>
            <person name="Bento P."/>
            <person name="Da Silva C."/>
            <person name="Labadie K."/>
            <person name="Alberti A."/>
            <person name="Aury J.M."/>
            <person name="Louis A."/>
            <person name="Dehais P."/>
            <person name="Bardou P."/>
            <person name="Montfort J."/>
            <person name="Klopp C."/>
            <person name="Cabau C."/>
            <person name="Gaspin C."/>
            <person name="Thorgaard G.H."/>
            <person name="Boussaha M."/>
            <person name="Quillet E."/>
            <person name="Guyomard R."/>
            <person name="Galiana D."/>
            <person name="Bobe J."/>
            <person name="Volff J.N."/>
            <person name="Genet C."/>
            <person name="Wincker P."/>
            <person name="Jaillon O."/>
            <person name="Roest Crollius H."/>
            <person name="Guiguen Y."/>
        </authorList>
    </citation>
    <scope>NUCLEOTIDE SEQUENCE [LARGE SCALE GENOMIC DNA]</scope>
</reference>
<evidence type="ECO:0000256" key="1">
    <source>
        <dbReference type="ARBA" id="ARBA00004123"/>
    </source>
</evidence>